<dbReference type="InterPro" id="IPR037925">
    <property type="entry name" value="FlgE/F/G-like"/>
</dbReference>
<dbReference type="NCBIfam" id="TIGR03506">
    <property type="entry name" value="FlgEFG_subfam"/>
    <property type="match status" value="1"/>
</dbReference>
<keyword evidence="8" id="KW-0969">Cilium</keyword>
<accession>A0ABQ2LFL8</accession>
<dbReference type="InterPro" id="IPR020013">
    <property type="entry name" value="Flagellar_FlgE/F/G"/>
</dbReference>
<dbReference type="Proteomes" id="UP000602381">
    <property type="component" value="Unassembled WGS sequence"/>
</dbReference>
<dbReference type="PANTHER" id="PTHR30435">
    <property type="entry name" value="FLAGELLAR PROTEIN"/>
    <property type="match status" value="1"/>
</dbReference>
<dbReference type="InterPro" id="IPR037058">
    <property type="entry name" value="Falgellar_hook_FlgE_sf"/>
</dbReference>
<reference evidence="9" key="1">
    <citation type="journal article" date="2019" name="Int. J. Syst. Evol. Microbiol.">
        <title>The Global Catalogue of Microorganisms (GCM) 10K type strain sequencing project: providing services to taxonomists for standard genome sequencing and annotation.</title>
        <authorList>
            <consortium name="The Broad Institute Genomics Platform"/>
            <consortium name="The Broad Institute Genome Sequencing Center for Infectious Disease"/>
            <person name="Wu L."/>
            <person name="Ma J."/>
        </authorList>
    </citation>
    <scope>NUCLEOTIDE SEQUENCE [LARGE SCALE GENOMIC DNA]</scope>
    <source>
        <strain evidence="9">JCM 17843</strain>
    </source>
</reference>
<comment type="caution">
    <text evidence="8">The sequence shown here is derived from an EMBL/GenBank/DDBJ whole genome shotgun (WGS) entry which is preliminary data.</text>
</comment>
<sequence length="429" mass="44118">MSLSSALQAGVSGLLGQSTRLAAISDNIANSSTIGFKRSDVDFTSLFIGGNDSSFSASGTLPNVRTDISLNGTITTSSNSTDLAINGRGMFVVTPAVDGTGVDNFALTRAGQFSPDANGFLRNTAGLFLQGFALNPDGSFANGVPNRDSFASLQPINVNAFNNIGTPTTNIELQGNLPAQLTGPTPGGPFETSVEYFSALGESRTLSLVWTPGAANSYTVDFLDNGAPLAPPIPPQTISFNDGSVAGTIAGAPDFSGAPLIDDVTGTLNLTVNGGTQTLGISFGASNSLSGITQFVGDNSVRAPVRDGTPAGELRSVEIGDDGTVFAVFDSGARLATFIIPVADVTNVNGLQPVDGNAFQLSRDSGTFRLFNPGEGPAGELRANALEVSNVEIASEITSIIETQRAYSSNATVIRTADEMLAEATQLKR</sequence>
<proteinExistence type="inferred from homology"/>
<evidence type="ECO:0000256" key="4">
    <source>
        <dbReference type="RuleBase" id="RU362116"/>
    </source>
</evidence>
<comment type="subcellular location">
    <subcellularLocation>
        <location evidence="1 4">Bacterial flagellum basal body</location>
    </subcellularLocation>
</comment>
<dbReference type="RefSeq" id="WP_150006274.1">
    <property type="nucleotide sequence ID" value="NZ_BMOV01000009.1"/>
</dbReference>
<feature type="domain" description="Flagellar basal body rod protein N-terminal" evidence="5">
    <location>
        <begin position="7"/>
        <end position="37"/>
    </location>
</feature>
<dbReference type="Pfam" id="PF06429">
    <property type="entry name" value="Flg_bbr_C"/>
    <property type="match status" value="1"/>
</dbReference>
<dbReference type="SUPFAM" id="SSF117143">
    <property type="entry name" value="Flagellar hook protein flgE"/>
    <property type="match status" value="1"/>
</dbReference>
<evidence type="ECO:0000256" key="2">
    <source>
        <dbReference type="ARBA" id="ARBA00009677"/>
    </source>
</evidence>
<comment type="similarity">
    <text evidence="2 4">Belongs to the flagella basal body rod proteins family.</text>
</comment>
<dbReference type="Pfam" id="PF22692">
    <property type="entry name" value="LlgE_F_G_D1"/>
    <property type="match status" value="1"/>
</dbReference>
<dbReference type="Gene3D" id="2.60.98.20">
    <property type="entry name" value="Flagellar hook protein FlgE"/>
    <property type="match status" value="1"/>
</dbReference>
<keyword evidence="8" id="KW-0966">Cell projection</keyword>
<dbReference type="InterPro" id="IPR010930">
    <property type="entry name" value="Flg_bb/hook_C_dom"/>
</dbReference>
<dbReference type="Pfam" id="PF00460">
    <property type="entry name" value="Flg_bb_rod"/>
    <property type="match status" value="1"/>
</dbReference>
<evidence type="ECO:0000256" key="3">
    <source>
        <dbReference type="ARBA" id="ARBA00023143"/>
    </source>
</evidence>
<keyword evidence="3 4" id="KW-0975">Bacterial flagellum</keyword>
<name>A0ABQ2LFL8_9PROT</name>
<evidence type="ECO:0000259" key="5">
    <source>
        <dbReference type="Pfam" id="PF00460"/>
    </source>
</evidence>
<dbReference type="PANTHER" id="PTHR30435:SF1">
    <property type="entry name" value="FLAGELLAR HOOK PROTEIN FLGE"/>
    <property type="match status" value="1"/>
</dbReference>
<gene>
    <name evidence="8" type="primary">flgE</name>
    <name evidence="8" type="ORF">GCM10007972_23720</name>
</gene>
<dbReference type="PROSITE" id="PS00588">
    <property type="entry name" value="FLAGELLA_BB_ROD"/>
    <property type="match status" value="1"/>
</dbReference>
<dbReference type="InterPro" id="IPR019776">
    <property type="entry name" value="Flagellar_basal_body_rod_CS"/>
</dbReference>
<feature type="domain" description="Flagellar basal-body/hook protein C-terminal" evidence="6">
    <location>
        <begin position="384"/>
        <end position="427"/>
    </location>
</feature>
<dbReference type="InterPro" id="IPR001444">
    <property type="entry name" value="Flag_bb_rod_N"/>
</dbReference>
<dbReference type="InterPro" id="IPR053967">
    <property type="entry name" value="LlgE_F_G-like_D1"/>
</dbReference>
<feature type="domain" description="Flagellar hook protein FlgE/F/G-like D1" evidence="7">
    <location>
        <begin position="84"/>
        <end position="143"/>
    </location>
</feature>
<protein>
    <recommendedName>
        <fullName evidence="4">Flagellar hook protein FlgE</fullName>
    </recommendedName>
</protein>
<keyword evidence="8" id="KW-0282">Flagellum</keyword>
<evidence type="ECO:0000256" key="1">
    <source>
        <dbReference type="ARBA" id="ARBA00004117"/>
    </source>
</evidence>
<organism evidence="8 9">
    <name type="scientific">Iodidimonas muriae</name>
    <dbReference type="NCBI Taxonomy" id="261467"/>
    <lineage>
        <taxon>Bacteria</taxon>
        <taxon>Pseudomonadati</taxon>
        <taxon>Pseudomonadota</taxon>
        <taxon>Alphaproteobacteria</taxon>
        <taxon>Iodidimonadales</taxon>
        <taxon>Iodidimonadaceae</taxon>
        <taxon>Iodidimonas</taxon>
    </lineage>
</organism>
<evidence type="ECO:0000313" key="8">
    <source>
        <dbReference type="EMBL" id="GGO15534.1"/>
    </source>
</evidence>
<evidence type="ECO:0000313" key="9">
    <source>
        <dbReference type="Proteomes" id="UP000602381"/>
    </source>
</evidence>
<evidence type="ECO:0000259" key="6">
    <source>
        <dbReference type="Pfam" id="PF06429"/>
    </source>
</evidence>
<dbReference type="EMBL" id="BMOV01000009">
    <property type="protein sequence ID" value="GGO15534.1"/>
    <property type="molecule type" value="Genomic_DNA"/>
</dbReference>
<keyword evidence="9" id="KW-1185">Reference proteome</keyword>
<evidence type="ECO:0000259" key="7">
    <source>
        <dbReference type="Pfam" id="PF22692"/>
    </source>
</evidence>
<comment type="function">
    <text evidence="4">A flexible structure which links the flagellar filament to the drive apparatus in the basal body.</text>
</comment>